<evidence type="ECO:0000256" key="1">
    <source>
        <dbReference type="ARBA" id="ARBA00022491"/>
    </source>
</evidence>
<dbReference type="GO" id="GO:0003677">
    <property type="term" value="F:DNA binding"/>
    <property type="evidence" value="ECO:0007669"/>
    <property type="project" value="UniProtKB-UniRule"/>
</dbReference>
<keyword evidence="2" id="KW-0805">Transcription regulation</keyword>
<dbReference type="InterPro" id="IPR001647">
    <property type="entry name" value="HTH_TetR"/>
</dbReference>
<feature type="DNA-binding region" description="H-T-H motif" evidence="5">
    <location>
        <begin position="27"/>
        <end position="46"/>
    </location>
</feature>
<dbReference type="Pfam" id="PF21993">
    <property type="entry name" value="TetR_C_13_2"/>
    <property type="match status" value="1"/>
</dbReference>
<dbReference type="InterPro" id="IPR009057">
    <property type="entry name" value="Homeodomain-like_sf"/>
</dbReference>
<evidence type="ECO:0000256" key="5">
    <source>
        <dbReference type="PROSITE-ProRule" id="PRU00335"/>
    </source>
</evidence>
<evidence type="ECO:0000256" key="2">
    <source>
        <dbReference type="ARBA" id="ARBA00023015"/>
    </source>
</evidence>
<dbReference type="PRINTS" id="PR00455">
    <property type="entry name" value="HTHTETR"/>
</dbReference>
<accession>A0A318KI64</accession>
<dbReference type="EMBL" id="QJKI01000025">
    <property type="protein sequence ID" value="PXX75777.1"/>
    <property type="molecule type" value="Genomic_DNA"/>
</dbReference>
<dbReference type="InterPro" id="IPR023772">
    <property type="entry name" value="DNA-bd_HTH_TetR-type_CS"/>
</dbReference>
<name>A0A318KI64_9NEIS</name>
<reference evidence="7 8" key="1">
    <citation type="submission" date="2018-05" db="EMBL/GenBank/DDBJ databases">
        <title>Genomic Encyclopedia of Type Strains, Phase IV (KMG-IV): sequencing the most valuable type-strain genomes for metagenomic binning, comparative biology and taxonomic classification.</title>
        <authorList>
            <person name="Goeker M."/>
        </authorList>
    </citation>
    <scope>NUCLEOTIDE SEQUENCE [LARGE SCALE GENOMIC DNA]</scope>
    <source>
        <strain evidence="7 8">DSM 29661</strain>
    </source>
</reference>
<feature type="domain" description="HTH tetR-type" evidence="6">
    <location>
        <begin position="4"/>
        <end position="64"/>
    </location>
</feature>
<keyword evidence="8" id="KW-1185">Reference proteome</keyword>
<evidence type="ECO:0000259" key="6">
    <source>
        <dbReference type="PROSITE" id="PS50977"/>
    </source>
</evidence>
<protein>
    <submittedName>
        <fullName evidence="7">TetR family transcriptional regulator</fullName>
    </submittedName>
</protein>
<evidence type="ECO:0000256" key="3">
    <source>
        <dbReference type="ARBA" id="ARBA00023125"/>
    </source>
</evidence>
<keyword evidence="4" id="KW-0804">Transcription</keyword>
<dbReference type="PROSITE" id="PS50977">
    <property type="entry name" value="HTH_TETR_2"/>
    <property type="match status" value="1"/>
</dbReference>
<dbReference type="InterPro" id="IPR036271">
    <property type="entry name" value="Tet_transcr_reg_TetR-rel_C_sf"/>
</dbReference>
<dbReference type="Proteomes" id="UP000247555">
    <property type="component" value="Unassembled WGS sequence"/>
</dbReference>
<dbReference type="PANTHER" id="PTHR47506">
    <property type="entry name" value="TRANSCRIPTIONAL REGULATORY PROTEIN"/>
    <property type="match status" value="1"/>
</dbReference>
<dbReference type="AlphaFoldDB" id="A0A318KI64"/>
<sequence>MAKHIGRQTLLDRATELFRAKGYSATSIDEIVKACGITKGSLYHHFSSKEALVLAAMDQVHAHFSTHVFSLILTAEPPGHTQLAAFNQAVETFFLSNPDGCLLANLSLEIGVANTVFAERIRRFFDDWRACYLAIFQQGFPPALATMHAEDAIARVHGCILMHRIDGNIAPLRRQHQHLLDLLASANPLGMPHLAVSAD</sequence>
<dbReference type="Pfam" id="PF00440">
    <property type="entry name" value="TetR_N"/>
    <property type="match status" value="1"/>
</dbReference>
<evidence type="ECO:0000313" key="8">
    <source>
        <dbReference type="Proteomes" id="UP000247555"/>
    </source>
</evidence>
<dbReference type="PROSITE" id="PS01081">
    <property type="entry name" value="HTH_TETR_1"/>
    <property type="match status" value="1"/>
</dbReference>
<proteinExistence type="predicted"/>
<dbReference type="RefSeq" id="WP_110391815.1">
    <property type="nucleotide sequence ID" value="NZ_QJKI01000025.1"/>
</dbReference>
<dbReference type="InterPro" id="IPR054156">
    <property type="entry name" value="YxaF_TetR_C"/>
</dbReference>
<gene>
    <name evidence="7" type="ORF">DFR34_12514</name>
</gene>
<evidence type="ECO:0000256" key="4">
    <source>
        <dbReference type="ARBA" id="ARBA00023163"/>
    </source>
</evidence>
<dbReference type="SUPFAM" id="SSF48498">
    <property type="entry name" value="Tetracyclin repressor-like, C-terminal domain"/>
    <property type="match status" value="1"/>
</dbReference>
<evidence type="ECO:0000313" key="7">
    <source>
        <dbReference type="EMBL" id="PXX75777.1"/>
    </source>
</evidence>
<keyword evidence="1" id="KW-0678">Repressor</keyword>
<organism evidence="7 8">
    <name type="scientific">Rivihabitans pingtungensis</name>
    <dbReference type="NCBI Taxonomy" id="1054498"/>
    <lineage>
        <taxon>Bacteria</taxon>
        <taxon>Pseudomonadati</taxon>
        <taxon>Pseudomonadota</taxon>
        <taxon>Betaproteobacteria</taxon>
        <taxon>Neisseriales</taxon>
        <taxon>Aquaspirillaceae</taxon>
        <taxon>Rivihabitans</taxon>
    </lineage>
</organism>
<dbReference type="PANTHER" id="PTHR47506:SF7">
    <property type="entry name" value="TRANSCRIPTIONAL REGULATORY PROTEIN"/>
    <property type="match status" value="1"/>
</dbReference>
<comment type="caution">
    <text evidence="7">The sequence shown here is derived from an EMBL/GenBank/DDBJ whole genome shotgun (WGS) entry which is preliminary data.</text>
</comment>
<keyword evidence="3 5" id="KW-0238">DNA-binding</keyword>
<dbReference type="Gene3D" id="1.10.357.10">
    <property type="entry name" value="Tetracycline Repressor, domain 2"/>
    <property type="match status" value="1"/>
</dbReference>
<dbReference type="SUPFAM" id="SSF46689">
    <property type="entry name" value="Homeodomain-like"/>
    <property type="match status" value="1"/>
</dbReference>
<dbReference type="OrthoDB" id="5293507at2"/>